<dbReference type="InterPro" id="IPR036881">
    <property type="entry name" value="Glyco_hydro_3_C_sf"/>
</dbReference>
<organism evidence="4 5">
    <name type="scientific">Gluconacetobacter diazotrophicus</name>
    <name type="common">Acetobacter diazotrophicus</name>
    <dbReference type="NCBI Taxonomy" id="33996"/>
    <lineage>
        <taxon>Bacteria</taxon>
        <taxon>Pseudomonadati</taxon>
        <taxon>Pseudomonadota</taxon>
        <taxon>Alphaproteobacteria</taxon>
        <taxon>Acetobacterales</taxon>
        <taxon>Acetobacteraceae</taxon>
        <taxon>Gluconacetobacter</taxon>
    </lineage>
</organism>
<dbReference type="InterPro" id="IPR026891">
    <property type="entry name" value="Fn3-like"/>
</dbReference>
<dbReference type="SUPFAM" id="SSF52279">
    <property type="entry name" value="Beta-D-glucan exohydrolase, C-terminal domain"/>
    <property type="match status" value="1"/>
</dbReference>
<evidence type="ECO:0000259" key="3">
    <source>
        <dbReference type="SMART" id="SM01217"/>
    </source>
</evidence>
<dbReference type="InterPro" id="IPR013783">
    <property type="entry name" value="Ig-like_fold"/>
</dbReference>
<dbReference type="AlphaFoldDB" id="A0A7W4FEL1"/>
<dbReference type="Pfam" id="PF01915">
    <property type="entry name" value="Glyco_hydro_3_C"/>
    <property type="match status" value="1"/>
</dbReference>
<dbReference type="InterPro" id="IPR036962">
    <property type="entry name" value="Glyco_hydro_3_N_sf"/>
</dbReference>
<keyword evidence="2" id="KW-0378">Hydrolase</keyword>
<dbReference type="GO" id="GO:0005975">
    <property type="term" value="P:carbohydrate metabolic process"/>
    <property type="evidence" value="ECO:0007669"/>
    <property type="project" value="InterPro"/>
</dbReference>
<evidence type="ECO:0000256" key="2">
    <source>
        <dbReference type="ARBA" id="ARBA00022801"/>
    </source>
</evidence>
<dbReference type="InterPro" id="IPR017853">
    <property type="entry name" value="GH"/>
</dbReference>
<protein>
    <submittedName>
        <fullName evidence="4">Beta-glucosidase</fullName>
    </submittedName>
</protein>
<evidence type="ECO:0000313" key="4">
    <source>
        <dbReference type="EMBL" id="MBB2156315.1"/>
    </source>
</evidence>
<evidence type="ECO:0000256" key="1">
    <source>
        <dbReference type="ARBA" id="ARBA00005336"/>
    </source>
</evidence>
<accession>A0A7W4FEL1</accession>
<sequence length="652" mass="67210">MGLRVRTDSRRRRTHLVVAALGVASILPVMQSVSRAGAVDRGTRIASMVARLTPAEKLALVQAEMTPAQGGGPMIVTLPGVPRVGLPALRMALGDGPGLPSPLALMATWDTDLARRAGLAHAHAVRAAGRAIVPLGGVGPVPTGRTRDGEDPLLSGRVMGGAASGLLAGHVLPLFGGKGVAGPAATRADRLLGLYLAMEQARGAGILCRTAIADAHPCGDMDGMRRTIRDGWHFAGMIAELADREVAGDGMARQPFLLATLAAGVDLEGSPATETLFAVALRQAVSSGAVQPATLDRMIAHILLPLDQAGVIDRPPPFGALGTVQPPHDPLAEEELAEGAVLLRNENDVLPLATTGGATADGPVLIVGAGAAHDAARALVEALGRTGQAARLAADSPGGGHSPADVARADRIVVFSEGPQDDRLIAAIAGSGGHVVVVLLSDDPDRPMPWLDLVDGVVQAWSWRGGGEAALAALLTGQRDFAGRLPATFTGGQVPAQVSLSGYKAFDRAHVAPLFPFGYGLSVRARFSYSDLRVTRDGTRLVVSFGVTNSGSGAGRDVPQVYLDLPAGVGDAPKRLVGWRVVQLEPGQAARLSLGIDAHLLGQWHPATLEWVVPAGDYALSLGAHSANLVRQAMVHLPELHVPGALPDSESE</sequence>
<comment type="caution">
    <text evidence="4">The sequence shown here is derived from an EMBL/GenBank/DDBJ whole genome shotgun (WGS) entry which is preliminary data.</text>
</comment>
<evidence type="ECO:0000313" key="5">
    <source>
        <dbReference type="Proteomes" id="UP000550787"/>
    </source>
</evidence>
<proteinExistence type="inferred from homology"/>
<dbReference type="Pfam" id="PF14310">
    <property type="entry name" value="Fn3-like"/>
    <property type="match status" value="1"/>
</dbReference>
<dbReference type="InterPro" id="IPR050288">
    <property type="entry name" value="Cellulose_deg_GH3"/>
</dbReference>
<dbReference type="Gene3D" id="2.60.40.10">
    <property type="entry name" value="Immunoglobulins"/>
    <property type="match status" value="1"/>
</dbReference>
<dbReference type="Proteomes" id="UP000550787">
    <property type="component" value="Unassembled WGS sequence"/>
</dbReference>
<dbReference type="SMART" id="SM01217">
    <property type="entry name" value="Fn3_like"/>
    <property type="match status" value="1"/>
</dbReference>
<feature type="domain" description="Fibronectin type III-like" evidence="3">
    <location>
        <begin position="557"/>
        <end position="626"/>
    </location>
</feature>
<dbReference type="SUPFAM" id="SSF51445">
    <property type="entry name" value="(Trans)glycosidases"/>
    <property type="match status" value="1"/>
</dbReference>
<dbReference type="EMBL" id="JABEQG010000012">
    <property type="protein sequence ID" value="MBB2156315.1"/>
    <property type="molecule type" value="Genomic_DNA"/>
</dbReference>
<dbReference type="PANTHER" id="PTHR42715:SF10">
    <property type="entry name" value="BETA-GLUCOSIDASE"/>
    <property type="match status" value="1"/>
</dbReference>
<dbReference type="GO" id="GO:0004553">
    <property type="term" value="F:hydrolase activity, hydrolyzing O-glycosyl compounds"/>
    <property type="evidence" value="ECO:0007669"/>
    <property type="project" value="InterPro"/>
</dbReference>
<gene>
    <name evidence="4" type="ORF">HLH33_08330</name>
</gene>
<dbReference type="PANTHER" id="PTHR42715">
    <property type="entry name" value="BETA-GLUCOSIDASE"/>
    <property type="match status" value="1"/>
</dbReference>
<reference evidence="4 5" key="1">
    <citation type="submission" date="2020-04" db="EMBL/GenBank/DDBJ databases">
        <title>Description of novel Gluconacetobacter.</title>
        <authorList>
            <person name="Sombolestani A."/>
        </authorList>
    </citation>
    <scope>NUCLEOTIDE SEQUENCE [LARGE SCALE GENOMIC DNA]</scope>
    <source>
        <strain evidence="4 5">LMG 7603</strain>
    </source>
</reference>
<dbReference type="Gene3D" id="3.40.50.1700">
    <property type="entry name" value="Glycoside hydrolase family 3 C-terminal domain"/>
    <property type="match status" value="2"/>
</dbReference>
<dbReference type="InterPro" id="IPR002772">
    <property type="entry name" value="Glyco_hydro_3_C"/>
</dbReference>
<dbReference type="Gene3D" id="3.20.20.300">
    <property type="entry name" value="Glycoside hydrolase, family 3, N-terminal domain"/>
    <property type="match status" value="2"/>
</dbReference>
<name>A0A7W4FEL1_GLUDI</name>
<comment type="similarity">
    <text evidence="1">Belongs to the glycosyl hydrolase 3 family.</text>
</comment>